<dbReference type="GO" id="GO:0016787">
    <property type="term" value="F:hydrolase activity"/>
    <property type="evidence" value="ECO:0007669"/>
    <property type="project" value="UniProtKB-KW"/>
</dbReference>
<name>A0ABY4CJP3_9BACT</name>
<organism evidence="4 5">
    <name type="scientific">Bdellovibrio reynosensis</name>
    <dbReference type="NCBI Taxonomy" id="2835041"/>
    <lineage>
        <taxon>Bacteria</taxon>
        <taxon>Pseudomonadati</taxon>
        <taxon>Bdellovibrionota</taxon>
        <taxon>Bdellovibrionia</taxon>
        <taxon>Bdellovibrionales</taxon>
        <taxon>Pseudobdellovibrionaceae</taxon>
        <taxon>Bdellovibrio</taxon>
    </lineage>
</organism>
<keyword evidence="4" id="KW-0378">Hydrolase</keyword>
<protein>
    <submittedName>
        <fullName evidence="4">Cell wall hydrolase</fullName>
    </submittedName>
</protein>
<evidence type="ECO:0000256" key="2">
    <source>
        <dbReference type="SAM" id="SignalP"/>
    </source>
</evidence>
<reference evidence="4" key="1">
    <citation type="submission" date="2022-03" db="EMBL/GenBank/DDBJ databases">
        <title>Genome Identification and Characterization of new species Bdellovibrio reynosense LBG001 sp. nov. from a Mexico soil sample.</title>
        <authorList>
            <person name="Camilli A."/>
            <person name="Ajao Y."/>
            <person name="Guo X."/>
        </authorList>
    </citation>
    <scope>NUCLEOTIDE SEQUENCE</scope>
    <source>
        <strain evidence="4">LBG001</strain>
    </source>
</reference>
<dbReference type="InterPro" id="IPR042047">
    <property type="entry name" value="SleB_dom1"/>
</dbReference>
<dbReference type="Gene3D" id="6.20.240.60">
    <property type="match status" value="1"/>
</dbReference>
<sequence>MKIQIVATLFIGFSFFSFNAEAAPITCNARQSATTCLLCNCYHETRGESRDGMVAVAKVVLSRADSGVFPSSVCGVIYQPYQFSWTQDRIRNNINATTVDDKKALNECKGAITTANNEGANGVLYYYNPSIASPAWARQFNDCGPLGNHVFMTPKGTACPRKLGASGIRPRQRPANSRGVR</sequence>
<dbReference type="Gene3D" id="1.10.10.2520">
    <property type="entry name" value="Cell wall hydrolase SleB, domain 1"/>
    <property type="match status" value="1"/>
</dbReference>
<evidence type="ECO:0000259" key="3">
    <source>
        <dbReference type="Pfam" id="PF07486"/>
    </source>
</evidence>
<gene>
    <name evidence="4" type="ORF">MNR06_05765</name>
</gene>
<accession>A0ABY4CJP3</accession>
<keyword evidence="5" id="KW-1185">Reference proteome</keyword>
<dbReference type="Proteomes" id="UP000830116">
    <property type="component" value="Chromosome"/>
</dbReference>
<dbReference type="Pfam" id="PF07486">
    <property type="entry name" value="Hydrolase_2"/>
    <property type="match status" value="1"/>
</dbReference>
<evidence type="ECO:0000313" key="4">
    <source>
        <dbReference type="EMBL" id="UOF02455.1"/>
    </source>
</evidence>
<evidence type="ECO:0000256" key="1">
    <source>
        <dbReference type="SAM" id="MobiDB-lite"/>
    </source>
</evidence>
<dbReference type="RefSeq" id="WP_243539944.1">
    <property type="nucleotide sequence ID" value="NZ_CP093442.1"/>
</dbReference>
<feature type="region of interest" description="Disordered" evidence="1">
    <location>
        <begin position="162"/>
        <end position="181"/>
    </location>
</feature>
<dbReference type="EMBL" id="CP093442">
    <property type="protein sequence ID" value="UOF02455.1"/>
    <property type="molecule type" value="Genomic_DNA"/>
</dbReference>
<keyword evidence="2" id="KW-0732">Signal</keyword>
<proteinExistence type="predicted"/>
<dbReference type="InterPro" id="IPR011105">
    <property type="entry name" value="Cell_wall_hydrolase_SleB"/>
</dbReference>
<feature type="chain" id="PRO_5046014436" evidence="2">
    <location>
        <begin position="23"/>
        <end position="181"/>
    </location>
</feature>
<feature type="signal peptide" evidence="2">
    <location>
        <begin position="1"/>
        <end position="22"/>
    </location>
</feature>
<evidence type="ECO:0000313" key="5">
    <source>
        <dbReference type="Proteomes" id="UP000830116"/>
    </source>
</evidence>
<feature type="domain" description="Cell wall hydrolase SleB" evidence="3">
    <location>
        <begin position="47"/>
        <end position="152"/>
    </location>
</feature>